<sequence length="90" mass="10134">MMVEETSINEEKVEAEVSPPPISPRPQSSKKPKSLSKFLEIFACVEVNMPLLKSLREMPAHVHSLKELLLKKKSLKKGDTVVMTKECSEI</sequence>
<evidence type="ECO:0000313" key="2">
    <source>
        <dbReference type="EMBL" id="MED6227403.1"/>
    </source>
</evidence>
<evidence type="ECO:0000256" key="1">
    <source>
        <dbReference type="SAM" id="MobiDB-lite"/>
    </source>
</evidence>
<name>A0ABU6ZZB4_9FABA</name>
<organism evidence="2 3">
    <name type="scientific">Stylosanthes scabra</name>
    <dbReference type="NCBI Taxonomy" id="79078"/>
    <lineage>
        <taxon>Eukaryota</taxon>
        <taxon>Viridiplantae</taxon>
        <taxon>Streptophyta</taxon>
        <taxon>Embryophyta</taxon>
        <taxon>Tracheophyta</taxon>
        <taxon>Spermatophyta</taxon>
        <taxon>Magnoliopsida</taxon>
        <taxon>eudicotyledons</taxon>
        <taxon>Gunneridae</taxon>
        <taxon>Pentapetalae</taxon>
        <taxon>rosids</taxon>
        <taxon>fabids</taxon>
        <taxon>Fabales</taxon>
        <taxon>Fabaceae</taxon>
        <taxon>Papilionoideae</taxon>
        <taxon>50 kb inversion clade</taxon>
        <taxon>dalbergioids sensu lato</taxon>
        <taxon>Dalbergieae</taxon>
        <taxon>Pterocarpus clade</taxon>
        <taxon>Stylosanthes</taxon>
    </lineage>
</organism>
<comment type="caution">
    <text evidence="2">The sequence shown here is derived from an EMBL/GenBank/DDBJ whole genome shotgun (WGS) entry which is preliminary data.</text>
</comment>
<gene>
    <name evidence="2" type="ORF">PIB30_113205</name>
</gene>
<feature type="non-terminal residue" evidence="2">
    <location>
        <position position="90"/>
    </location>
</feature>
<reference evidence="2 3" key="1">
    <citation type="journal article" date="2023" name="Plants (Basel)">
        <title>Bridging the Gap: Combining Genomics and Transcriptomics Approaches to Understand Stylosanthes scabra, an Orphan Legume from the Brazilian Caatinga.</title>
        <authorList>
            <person name="Ferreira-Neto J.R.C."/>
            <person name="da Silva M.D."/>
            <person name="Binneck E."/>
            <person name="de Melo N.F."/>
            <person name="da Silva R.H."/>
            <person name="de Melo A.L.T.M."/>
            <person name="Pandolfi V."/>
            <person name="Bustamante F.O."/>
            <person name="Brasileiro-Vidal A.C."/>
            <person name="Benko-Iseppon A.M."/>
        </authorList>
    </citation>
    <scope>NUCLEOTIDE SEQUENCE [LARGE SCALE GENOMIC DNA]</scope>
    <source>
        <tissue evidence="2">Leaves</tissue>
    </source>
</reference>
<keyword evidence="3" id="KW-1185">Reference proteome</keyword>
<evidence type="ECO:0000313" key="3">
    <source>
        <dbReference type="Proteomes" id="UP001341840"/>
    </source>
</evidence>
<dbReference type="EMBL" id="JASCZI010280751">
    <property type="protein sequence ID" value="MED6227403.1"/>
    <property type="molecule type" value="Genomic_DNA"/>
</dbReference>
<protein>
    <submittedName>
        <fullName evidence="2">Uncharacterized protein</fullName>
    </submittedName>
</protein>
<feature type="region of interest" description="Disordered" evidence="1">
    <location>
        <begin position="1"/>
        <end position="32"/>
    </location>
</feature>
<dbReference type="Proteomes" id="UP001341840">
    <property type="component" value="Unassembled WGS sequence"/>
</dbReference>
<accession>A0ABU6ZZB4</accession>
<proteinExistence type="predicted"/>